<reference evidence="2 3" key="1">
    <citation type="journal article" date="2014" name="Genome Announc.">
        <title>Draft Genome Sequences of Marinobacter similis A3d10T and Marinobacter salarius R9SW1T.</title>
        <authorList>
            <person name="Ivanova E.P."/>
            <person name="Ng H.J."/>
            <person name="Webb H.K."/>
            <person name="Feng G."/>
            <person name="Oshima K."/>
            <person name="Hattori M."/>
            <person name="Ohkuma M."/>
            <person name="Sergeev A.F."/>
            <person name="Mikhailov V.V."/>
            <person name="Crawford R.J."/>
            <person name="Sawabe T."/>
        </authorList>
    </citation>
    <scope>NUCLEOTIDE SEQUENCE [LARGE SCALE GENOMIC DNA]</scope>
    <source>
        <strain evidence="2 3">A3d10</strain>
    </source>
</reference>
<sequence length="103" mass="11059">MFISFFLLTSLLHPALASDNQNAILDGAVFEGIFRETGADSGGDDDRLIFQDGFFTSEACQQYGFAKGPYSATKIPDGARFQATSISPSHGVMTWEACARAIA</sequence>
<evidence type="ECO:0000256" key="1">
    <source>
        <dbReference type="SAM" id="SignalP"/>
    </source>
</evidence>
<keyword evidence="1" id="KW-0732">Signal</keyword>
<keyword evidence="3" id="KW-1185">Reference proteome</keyword>
<dbReference type="HOGENOM" id="CLU_2260394_0_0_6"/>
<dbReference type="STRING" id="1420916.AU14_16895"/>
<dbReference type="EMBL" id="CP007151">
    <property type="protein sequence ID" value="AHI30242.1"/>
    <property type="molecule type" value="Genomic_DNA"/>
</dbReference>
<dbReference type="KEGG" id="msx:AU14_16895"/>
<protein>
    <submittedName>
        <fullName evidence="2">Uncharacterized protein</fullName>
    </submittedName>
</protein>
<evidence type="ECO:0000313" key="3">
    <source>
        <dbReference type="Proteomes" id="UP000061489"/>
    </source>
</evidence>
<organism evidence="2 3">
    <name type="scientific">Marinobacter similis</name>
    <dbReference type="NCBI Taxonomy" id="1420916"/>
    <lineage>
        <taxon>Bacteria</taxon>
        <taxon>Pseudomonadati</taxon>
        <taxon>Pseudomonadota</taxon>
        <taxon>Gammaproteobacteria</taxon>
        <taxon>Pseudomonadales</taxon>
        <taxon>Marinobacteraceae</taxon>
        <taxon>Marinobacter</taxon>
    </lineage>
</organism>
<dbReference type="AlphaFoldDB" id="W5YLZ6"/>
<proteinExistence type="predicted"/>
<accession>W5YLZ6</accession>
<feature type="signal peptide" evidence="1">
    <location>
        <begin position="1"/>
        <end position="17"/>
    </location>
</feature>
<gene>
    <name evidence="2" type="ORF">AU14_16895</name>
</gene>
<dbReference type="Proteomes" id="UP000061489">
    <property type="component" value="Chromosome"/>
</dbReference>
<name>W5YLZ6_9GAMM</name>
<feature type="chain" id="PRO_5004876384" evidence="1">
    <location>
        <begin position="18"/>
        <end position="103"/>
    </location>
</feature>
<evidence type="ECO:0000313" key="2">
    <source>
        <dbReference type="EMBL" id="AHI30242.1"/>
    </source>
</evidence>